<evidence type="ECO:0000256" key="1">
    <source>
        <dbReference type="SAM" id="MobiDB-lite"/>
    </source>
</evidence>
<evidence type="ECO:0000313" key="3">
    <source>
        <dbReference type="Proteomes" id="UP001176940"/>
    </source>
</evidence>
<dbReference type="EMBL" id="CAUEEQ010001225">
    <property type="protein sequence ID" value="CAJ0919290.1"/>
    <property type="molecule type" value="Genomic_DNA"/>
</dbReference>
<protein>
    <submittedName>
        <fullName evidence="2">Uncharacterized protein</fullName>
    </submittedName>
</protein>
<gene>
    <name evidence="2" type="ORF">RIMI_LOCUS973522</name>
</gene>
<feature type="region of interest" description="Disordered" evidence="1">
    <location>
        <begin position="71"/>
        <end position="95"/>
    </location>
</feature>
<name>A0ABN9KUF4_9NEOB</name>
<evidence type="ECO:0000313" key="2">
    <source>
        <dbReference type="EMBL" id="CAJ0919290.1"/>
    </source>
</evidence>
<organism evidence="2 3">
    <name type="scientific">Ranitomeya imitator</name>
    <name type="common">mimic poison frog</name>
    <dbReference type="NCBI Taxonomy" id="111125"/>
    <lineage>
        <taxon>Eukaryota</taxon>
        <taxon>Metazoa</taxon>
        <taxon>Chordata</taxon>
        <taxon>Craniata</taxon>
        <taxon>Vertebrata</taxon>
        <taxon>Euteleostomi</taxon>
        <taxon>Amphibia</taxon>
        <taxon>Batrachia</taxon>
        <taxon>Anura</taxon>
        <taxon>Neobatrachia</taxon>
        <taxon>Hyloidea</taxon>
        <taxon>Dendrobatidae</taxon>
        <taxon>Dendrobatinae</taxon>
        <taxon>Ranitomeya</taxon>
    </lineage>
</organism>
<proteinExistence type="predicted"/>
<keyword evidence="3" id="KW-1185">Reference proteome</keyword>
<sequence>MQQQGSPQPDRPFWHLPELPNGQSGPVETCSLNAKTDLPLNRKMELIEELHMALEGNIWPRLTYRLHPGPGSLITTKKDKGRGELPIGGTLWKTT</sequence>
<accession>A0ABN9KUF4</accession>
<reference evidence="2" key="1">
    <citation type="submission" date="2023-07" db="EMBL/GenBank/DDBJ databases">
        <authorList>
            <person name="Stuckert A."/>
        </authorList>
    </citation>
    <scope>NUCLEOTIDE SEQUENCE</scope>
</reference>
<dbReference type="Proteomes" id="UP001176940">
    <property type="component" value="Unassembled WGS sequence"/>
</dbReference>
<feature type="region of interest" description="Disordered" evidence="1">
    <location>
        <begin position="1"/>
        <end position="28"/>
    </location>
</feature>
<comment type="caution">
    <text evidence="2">The sequence shown here is derived from an EMBL/GenBank/DDBJ whole genome shotgun (WGS) entry which is preliminary data.</text>
</comment>